<protein>
    <submittedName>
        <fullName evidence="2">Uncharacterized protein</fullName>
    </submittedName>
</protein>
<name>A0A8J2LS32_9HEXA</name>
<keyword evidence="3" id="KW-1185">Reference proteome</keyword>
<evidence type="ECO:0000313" key="2">
    <source>
        <dbReference type="EMBL" id="CAG7827090.1"/>
    </source>
</evidence>
<evidence type="ECO:0000313" key="3">
    <source>
        <dbReference type="Proteomes" id="UP000708208"/>
    </source>
</evidence>
<dbReference type="AlphaFoldDB" id="A0A8J2LS32"/>
<keyword evidence="1" id="KW-0472">Membrane</keyword>
<keyword evidence="1" id="KW-1133">Transmembrane helix</keyword>
<comment type="caution">
    <text evidence="2">The sequence shown here is derived from an EMBL/GenBank/DDBJ whole genome shotgun (WGS) entry which is preliminary data.</text>
</comment>
<accession>A0A8J2LS32</accession>
<gene>
    <name evidence="2" type="ORF">AFUS01_LOCUS37098</name>
</gene>
<dbReference type="OrthoDB" id="6625921at2759"/>
<proteinExistence type="predicted"/>
<sequence>LTLDTLVQNPSTINLGNYVVLDKHLFLGIIGQVITYLIVLMQYFQSSNPTN</sequence>
<organism evidence="2 3">
    <name type="scientific">Allacma fusca</name>
    <dbReference type="NCBI Taxonomy" id="39272"/>
    <lineage>
        <taxon>Eukaryota</taxon>
        <taxon>Metazoa</taxon>
        <taxon>Ecdysozoa</taxon>
        <taxon>Arthropoda</taxon>
        <taxon>Hexapoda</taxon>
        <taxon>Collembola</taxon>
        <taxon>Symphypleona</taxon>
        <taxon>Sminthuridae</taxon>
        <taxon>Allacma</taxon>
    </lineage>
</organism>
<feature type="transmembrane region" description="Helical" evidence="1">
    <location>
        <begin position="25"/>
        <end position="44"/>
    </location>
</feature>
<dbReference type="EMBL" id="CAJVCH010542217">
    <property type="protein sequence ID" value="CAG7827090.1"/>
    <property type="molecule type" value="Genomic_DNA"/>
</dbReference>
<feature type="non-terminal residue" evidence="2">
    <location>
        <position position="1"/>
    </location>
</feature>
<dbReference type="Proteomes" id="UP000708208">
    <property type="component" value="Unassembled WGS sequence"/>
</dbReference>
<reference evidence="2" key="1">
    <citation type="submission" date="2021-06" db="EMBL/GenBank/DDBJ databases">
        <authorList>
            <person name="Hodson N. C."/>
            <person name="Mongue J. A."/>
            <person name="Jaron S. K."/>
        </authorList>
    </citation>
    <scope>NUCLEOTIDE SEQUENCE</scope>
</reference>
<evidence type="ECO:0000256" key="1">
    <source>
        <dbReference type="SAM" id="Phobius"/>
    </source>
</evidence>
<keyword evidence="1" id="KW-0812">Transmembrane</keyword>